<evidence type="ECO:0000256" key="1">
    <source>
        <dbReference type="SAM" id="Phobius"/>
    </source>
</evidence>
<gene>
    <name evidence="2" type="ORF">FHR33_006080</name>
</gene>
<evidence type="ECO:0000313" key="3">
    <source>
        <dbReference type="Proteomes" id="UP000579945"/>
    </source>
</evidence>
<organism evidence="2 3">
    <name type="scientific">Nonomuraea dietziae</name>
    <dbReference type="NCBI Taxonomy" id="65515"/>
    <lineage>
        <taxon>Bacteria</taxon>
        <taxon>Bacillati</taxon>
        <taxon>Actinomycetota</taxon>
        <taxon>Actinomycetes</taxon>
        <taxon>Streptosporangiales</taxon>
        <taxon>Streptosporangiaceae</taxon>
        <taxon>Nonomuraea</taxon>
    </lineage>
</organism>
<feature type="transmembrane region" description="Helical" evidence="1">
    <location>
        <begin position="86"/>
        <end position="107"/>
    </location>
</feature>
<reference evidence="2 3" key="1">
    <citation type="submission" date="2020-08" db="EMBL/GenBank/DDBJ databases">
        <title>Sequencing the genomes of 1000 actinobacteria strains.</title>
        <authorList>
            <person name="Klenk H.-P."/>
        </authorList>
    </citation>
    <scope>NUCLEOTIDE SEQUENCE [LARGE SCALE GENOMIC DNA]</scope>
    <source>
        <strain evidence="2 3">DSM 44320</strain>
    </source>
</reference>
<keyword evidence="1" id="KW-1133">Transmembrane helix</keyword>
<keyword evidence="1" id="KW-0812">Transmembrane</keyword>
<comment type="caution">
    <text evidence="2">The sequence shown here is derived from an EMBL/GenBank/DDBJ whole genome shotgun (WGS) entry which is preliminary data.</text>
</comment>
<proteinExistence type="predicted"/>
<evidence type="ECO:0000313" key="2">
    <source>
        <dbReference type="EMBL" id="MBB3730220.1"/>
    </source>
</evidence>
<name>A0A7W5VAS9_9ACTN</name>
<keyword evidence="1" id="KW-0472">Membrane</keyword>
<accession>A0A7W5VAS9</accession>
<protein>
    <submittedName>
        <fullName evidence="2">Uncharacterized protein</fullName>
    </submittedName>
</protein>
<dbReference type="GeneID" id="95392377"/>
<dbReference type="Proteomes" id="UP000579945">
    <property type="component" value="Unassembled WGS sequence"/>
</dbReference>
<feature type="transmembrane region" description="Helical" evidence="1">
    <location>
        <begin position="21"/>
        <end position="46"/>
    </location>
</feature>
<dbReference type="AlphaFoldDB" id="A0A7W5VAS9"/>
<dbReference type="EMBL" id="JACIBV010000001">
    <property type="protein sequence ID" value="MBB3730220.1"/>
    <property type="molecule type" value="Genomic_DNA"/>
</dbReference>
<sequence>MAETRPHRPAVRPAPTARQRAADIAVWAVKVVSRAAALVLALYIAFRIFPTNPANSLVQFVESVATTLSLGMSDLFRLADARWQVLVNYGLAAVVWLVLGSAVASLIRRVSP</sequence>
<keyword evidence="3" id="KW-1185">Reference proteome</keyword>
<dbReference type="RefSeq" id="WP_183654610.1">
    <property type="nucleotide sequence ID" value="NZ_JACIBV010000001.1"/>
</dbReference>